<keyword evidence="23" id="KW-1185">Reference proteome</keyword>
<comment type="similarity">
    <text evidence="5 18">Belongs to the CDS family.</text>
</comment>
<feature type="transmembrane region" description="Helical" evidence="21">
    <location>
        <begin position="279"/>
        <end position="298"/>
    </location>
</feature>
<feature type="transmembrane region" description="Helical" evidence="21">
    <location>
        <begin position="153"/>
        <end position="170"/>
    </location>
</feature>
<feature type="transmembrane region" description="Helical" evidence="21">
    <location>
        <begin position="215"/>
        <end position="234"/>
    </location>
</feature>
<evidence type="ECO:0000256" key="18">
    <source>
        <dbReference type="RuleBase" id="RU003938"/>
    </source>
</evidence>
<feature type="transmembrane region" description="Helical" evidence="21">
    <location>
        <begin position="255"/>
        <end position="273"/>
    </location>
</feature>
<keyword evidence="15 21" id="KW-0472">Membrane</keyword>
<dbReference type="EC" id="2.7.7.41" evidence="6 18"/>
<dbReference type="Proteomes" id="UP001429745">
    <property type="component" value="Unassembled WGS sequence"/>
</dbReference>
<evidence type="ECO:0000256" key="8">
    <source>
        <dbReference type="ARBA" id="ARBA00022475"/>
    </source>
</evidence>
<evidence type="ECO:0000256" key="21">
    <source>
        <dbReference type="SAM" id="Phobius"/>
    </source>
</evidence>
<keyword evidence="12 18" id="KW-0548">Nucleotidyltransferase</keyword>
<evidence type="ECO:0000256" key="4">
    <source>
        <dbReference type="ARBA" id="ARBA00005189"/>
    </source>
</evidence>
<dbReference type="InterPro" id="IPR000374">
    <property type="entry name" value="PC_trans"/>
</dbReference>
<feature type="transmembrane region" description="Helical" evidence="21">
    <location>
        <begin position="182"/>
        <end position="209"/>
    </location>
</feature>
<dbReference type="GO" id="GO:0016779">
    <property type="term" value="F:nucleotidyltransferase activity"/>
    <property type="evidence" value="ECO:0007669"/>
    <property type="project" value="UniProtKB-KW"/>
</dbReference>
<evidence type="ECO:0000256" key="17">
    <source>
        <dbReference type="ARBA" id="ARBA00023264"/>
    </source>
</evidence>
<evidence type="ECO:0000256" key="10">
    <source>
        <dbReference type="ARBA" id="ARBA00022679"/>
    </source>
</evidence>
<feature type="transmembrane region" description="Helical" evidence="21">
    <location>
        <begin position="77"/>
        <end position="94"/>
    </location>
</feature>
<evidence type="ECO:0000256" key="1">
    <source>
        <dbReference type="ARBA" id="ARBA00001698"/>
    </source>
</evidence>
<dbReference type="EMBL" id="JABACI010000005">
    <property type="protein sequence ID" value="NLP85637.1"/>
    <property type="molecule type" value="Genomic_DNA"/>
</dbReference>
<evidence type="ECO:0000256" key="12">
    <source>
        <dbReference type="ARBA" id="ARBA00022695"/>
    </source>
</evidence>
<keyword evidence="8" id="KW-1003">Cell membrane</keyword>
<keyword evidence="11 18" id="KW-0812">Transmembrane</keyword>
<evidence type="ECO:0000256" key="19">
    <source>
        <dbReference type="SAM" id="Coils"/>
    </source>
</evidence>
<evidence type="ECO:0000256" key="5">
    <source>
        <dbReference type="ARBA" id="ARBA00010185"/>
    </source>
</evidence>
<keyword evidence="17" id="KW-1208">Phospholipid metabolism</keyword>
<comment type="subcellular location">
    <subcellularLocation>
        <location evidence="2">Cell membrane</location>
        <topology evidence="2">Multi-pass membrane protein</topology>
    </subcellularLocation>
</comment>
<feature type="coiled-coil region" evidence="19">
    <location>
        <begin position="41"/>
        <end position="75"/>
    </location>
</feature>
<evidence type="ECO:0000256" key="2">
    <source>
        <dbReference type="ARBA" id="ARBA00004651"/>
    </source>
</evidence>
<comment type="pathway">
    <text evidence="3 18">Phospholipid metabolism; CDP-diacylglycerol biosynthesis; CDP-diacylglycerol from sn-glycerol 3-phosphate: step 3/3.</text>
</comment>
<dbReference type="PROSITE" id="PS01315">
    <property type="entry name" value="CDS"/>
    <property type="match status" value="1"/>
</dbReference>
<evidence type="ECO:0000256" key="6">
    <source>
        <dbReference type="ARBA" id="ARBA00012487"/>
    </source>
</evidence>
<proteinExistence type="inferred from homology"/>
<sequence>MTDAPGGSDSGSEPRDIPRTRREMGESRRPVDPNDPAAMLQSHLRAARSELESQVAQAKAEFEEANERIKERTGRDLILAILIGLAIGAVLLGSLLFVKWAFLVFALAAVLLAIFEFSRALSASGRRVDLVPQLASGAVIVVAAYFVDAWLQWIVLFVCLAVVVVWRLVVQMASSDGRTYGMVLGDVLVGAFIQLYVSFLASLCILLLAQDRGEWWVLAFIIVAVAVDTGAYVAGISFGRHPMAPRISPKKTWEGFAGAAVAAMLAGVLVGMFMLGLDWWMGLVFGILILGTATAGDLGESMIKRDLGIKDMSSWLPGHGGVLDRLDSILPSTVAALALYYLFTPLAAM</sequence>
<feature type="transmembrane region" description="Helical" evidence="21">
    <location>
        <begin position="100"/>
        <end position="118"/>
    </location>
</feature>
<evidence type="ECO:0000256" key="9">
    <source>
        <dbReference type="ARBA" id="ARBA00022516"/>
    </source>
</evidence>
<keyword evidence="14" id="KW-0443">Lipid metabolism</keyword>
<evidence type="ECO:0000256" key="3">
    <source>
        <dbReference type="ARBA" id="ARBA00005119"/>
    </source>
</evidence>
<dbReference type="PANTHER" id="PTHR46382">
    <property type="entry name" value="PHOSPHATIDATE CYTIDYLYLTRANSFERASE"/>
    <property type="match status" value="1"/>
</dbReference>
<dbReference type="PANTHER" id="PTHR46382:SF1">
    <property type="entry name" value="PHOSPHATIDATE CYTIDYLYLTRANSFERASE"/>
    <property type="match status" value="1"/>
</dbReference>
<dbReference type="Pfam" id="PF01148">
    <property type="entry name" value="CTP_transf_1"/>
    <property type="match status" value="1"/>
</dbReference>
<keyword evidence="16" id="KW-0594">Phospholipid biosynthesis</keyword>
<feature type="compositionally biased region" description="Basic and acidic residues" evidence="20">
    <location>
        <begin position="12"/>
        <end position="32"/>
    </location>
</feature>
<reference evidence="22 23" key="1">
    <citation type="submission" date="2020-04" db="EMBL/GenBank/DDBJ databases">
        <title>CFH 90308 Microbacterium sp.</title>
        <authorList>
            <person name="Nie G."/>
            <person name="Ming H."/>
            <person name="Xia T."/>
        </authorList>
    </citation>
    <scope>NUCLEOTIDE SEQUENCE [LARGE SCALE GENOMIC DNA]</scope>
    <source>
        <strain evidence="22 23">CFH 90308</strain>
    </source>
</reference>
<comment type="caution">
    <text evidence="22">The sequence shown here is derived from an EMBL/GenBank/DDBJ whole genome shotgun (WGS) entry which is preliminary data.</text>
</comment>
<evidence type="ECO:0000256" key="20">
    <source>
        <dbReference type="SAM" id="MobiDB-lite"/>
    </source>
</evidence>
<evidence type="ECO:0000256" key="15">
    <source>
        <dbReference type="ARBA" id="ARBA00023136"/>
    </source>
</evidence>
<gene>
    <name evidence="22" type="ORF">HF576_17510</name>
</gene>
<comment type="pathway">
    <text evidence="4">Lipid metabolism.</text>
</comment>
<accession>A0ABX1KF11</accession>
<evidence type="ECO:0000256" key="16">
    <source>
        <dbReference type="ARBA" id="ARBA00023209"/>
    </source>
</evidence>
<evidence type="ECO:0000256" key="11">
    <source>
        <dbReference type="ARBA" id="ARBA00022692"/>
    </source>
</evidence>
<evidence type="ECO:0000313" key="23">
    <source>
        <dbReference type="Proteomes" id="UP001429745"/>
    </source>
</evidence>
<comment type="catalytic activity">
    <reaction evidence="1 18">
        <text>a 1,2-diacyl-sn-glycero-3-phosphate + CTP + H(+) = a CDP-1,2-diacyl-sn-glycerol + diphosphate</text>
        <dbReference type="Rhea" id="RHEA:16229"/>
        <dbReference type="ChEBI" id="CHEBI:15378"/>
        <dbReference type="ChEBI" id="CHEBI:33019"/>
        <dbReference type="ChEBI" id="CHEBI:37563"/>
        <dbReference type="ChEBI" id="CHEBI:58332"/>
        <dbReference type="ChEBI" id="CHEBI:58608"/>
        <dbReference type="EC" id="2.7.7.41"/>
    </reaction>
</comment>
<feature type="transmembrane region" description="Helical" evidence="21">
    <location>
        <begin position="130"/>
        <end position="147"/>
    </location>
</feature>
<dbReference type="RefSeq" id="WP_168914116.1">
    <property type="nucleotide sequence ID" value="NZ_JABACI010000005.1"/>
</dbReference>
<protein>
    <recommendedName>
        <fullName evidence="7 18">Phosphatidate cytidylyltransferase</fullName>
        <ecNumber evidence="6 18">2.7.7.41</ecNumber>
    </recommendedName>
</protein>
<evidence type="ECO:0000256" key="13">
    <source>
        <dbReference type="ARBA" id="ARBA00022989"/>
    </source>
</evidence>
<keyword evidence="19" id="KW-0175">Coiled coil</keyword>
<keyword evidence="10 18" id="KW-0808">Transferase</keyword>
<keyword evidence="13 21" id="KW-1133">Transmembrane helix</keyword>
<evidence type="ECO:0000256" key="7">
    <source>
        <dbReference type="ARBA" id="ARBA00019373"/>
    </source>
</evidence>
<feature type="region of interest" description="Disordered" evidence="20">
    <location>
        <begin position="1"/>
        <end position="36"/>
    </location>
</feature>
<evidence type="ECO:0000256" key="14">
    <source>
        <dbReference type="ARBA" id="ARBA00023098"/>
    </source>
</evidence>
<evidence type="ECO:0000313" key="22">
    <source>
        <dbReference type="EMBL" id="NLP85637.1"/>
    </source>
</evidence>
<name>A0ABX1KF11_9MICO</name>
<organism evidence="22 23">
    <name type="scientific">Microbacterium salsuginis</name>
    <dbReference type="NCBI Taxonomy" id="2722803"/>
    <lineage>
        <taxon>Bacteria</taxon>
        <taxon>Bacillati</taxon>
        <taxon>Actinomycetota</taxon>
        <taxon>Actinomycetes</taxon>
        <taxon>Micrococcales</taxon>
        <taxon>Microbacteriaceae</taxon>
        <taxon>Microbacterium</taxon>
    </lineage>
</organism>
<keyword evidence="9" id="KW-0444">Lipid biosynthesis</keyword>